<keyword evidence="1" id="KW-0732">Signal</keyword>
<comment type="caution">
    <text evidence="2">The sequence shown here is derived from an EMBL/GenBank/DDBJ whole genome shotgun (WGS) entry which is preliminary data.</text>
</comment>
<protein>
    <submittedName>
        <fullName evidence="2">Uncharacterized protein</fullName>
    </submittedName>
</protein>
<proteinExistence type="predicted"/>
<feature type="chain" id="PRO_5046231328" evidence="1">
    <location>
        <begin position="36"/>
        <end position="118"/>
    </location>
</feature>
<dbReference type="EMBL" id="JAMQOL010000038">
    <property type="protein sequence ID" value="MCM4081161.1"/>
    <property type="molecule type" value="Genomic_DNA"/>
</dbReference>
<gene>
    <name evidence="2" type="ORF">LXN57_26665</name>
</gene>
<evidence type="ECO:0000313" key="3">
    <source>
        <dbReference type="Proteomes" id="UP001523216"/>
    </source>
</evidence>
<reference evidence="2 3" key="1">
    <citation type="submission" date="2022-06" db="EMBL/GenBank/DDBJ databases">
        <title>Actinoplanes abujensis sp. nov., isolated from Nigerian arid soil.</title>
        <authorList>
            <person name="Ding P."/>
        </authorList>
    </citation>
    <scope>NUCLEOTIDE SEQUENCE [LARGE SCALE GENOMIC DNA]</scope>
    <source>
        <strain evidence="3">TRM88002</strain>
    </source>
</reference>
<accession>A0ABT0Y560</accession>
<dbReference type="Proteomes" id="UP001523216">
    <property type="component" value="Unassembled WGS sequence"/>
</dbReference>
<evidence type="ECO:0000256" key="1">
    <source>
        <dbReference type="SAM" id="SignalP"/>
    </source>
</evidence>
<sequence>MSPTRAPFPRRVLVALTMLLALGAGLLVSAGSAHHATAQPVAETAAISIAVHPADHEHHHGGDWTPTLSQALRPCAAATILCTLPSGPETPSVRIDSVTHDLSRSAAENLARLGVLRV</sequence>
<organism evidence="2 3">
    <name type="scientific">Paractinoplanes hotanensis</name>
    <dbReference type="NCBI Taxonomy" id="2906497"/>
    <lineage>
        <taxon>Bacteria</taxon>
        <taxon>Bacillati</taxon>
        <taxon>Actinomycetota</taxon>
        <taxon>Actinomycetes</taxon>
        <taxon>Micromonosporales</taxon>
        <taxon>Micromonosporaceae</taxon>
        <taxon>Paractinoplanes</taxon>
    </lineage>
</organism>
<keyword evidence="3" id="KW-1185">Reference proteome</keyword>
<feature type="signal peptide" evidence="1">
    <location>
        <begin position="1"/>
        <end position="35"/>
    </location>
</feature>
<evidence type="ECO:0000313" key="2">
    <source>
        <dbReference type="EMBL" id="MCM4081161.1"/>
    </source>
</evidence>
<name>A0ABT0Y560_9ACTN</name>
<dbReference type="RefSeq" id="WP_251800959.1">
    <property type="nucleotide sequence ID" value="NZ_JAMQOL010000038.1"/>
</dbReference>